<evidence type="ECO:0000313" key="2">
    <source>
        <dbReference type="EMBL" id="WMN12794.1"/>
    </source>
</evidence>
<feature type="transmembrane region" description="Helical" evidence="1">
    <location>
        <begin position="42"/>
        <end position="60"/>
    </location>
</feature>
<feature type="transmembrane region" description="Helical" evidence="1">
    <location>
        <begin position="7"/>
        <end position="26"/>
    </location>
</feature>
<organism evidence="2 3">
    <name type="scientific">Marivirga salinarum</name>
    <dbReference type="NCBI Taxonomy" id="3059078"/>
    <lineage>
        <taxon>Bacteria</taxon>
        <taxon>Pseudomonadati</taxon>
        <taxon>Bacteroidota</taxon>
        <taxon>Cytophagia</taxon>
        <taxon>Cytophagales</taxon>
        <taxon>Marivirgaceae</taxon>
        <taxon>Marivirga</taxon>
    </lineage>
</organism>
<keyword evidence="3" id="KW-1185">Reference proteome</keyword>
<feature type="transmembrane region" description="Helical" evidence="1">
    <location>
        <begin position="102"/>
        <end position="120"/>
    </location>
</feature>
<accession>A0AA51REN3</accession>
<protein>
    <submittedName>
        <fullName evidence="2">DoxX family protein</fullName>
    </submittedName>
</protein>
<dbReference type="AlphaFoldDB" id="A0AA51REN3"/>
<feature type="transmembrane region" description="Helical" evidence="1">
    <location>
        <begin position="67"/>
        <end position="90"/>
    </location>
</feature>
<reference evidence="2 3" key="1">
    <citation type="submission" date="2023-08" db="EMBL/GenBank/DDBJ databases">
        <title>Comparative genomics and taxonomic characterization of three novel marine species of genus Marivirga.</title>
        <authorList>
            <person name="Muhammad N."/>
            <person name="Kim S.-G."/>
        </authorList>
    </citation>
    <scope>NUCLEOTIDE SEQUENCE [LARGE SCALE GENOMIC DNA]</scope>
    <source>
        <strain evidence="2 3">BDSF4-3</strain>
    </source>
</reference>
<evidence type="ECO:0000313" key="3">
    <source>
        <dbReference type="Proteomes" id="UP001230496"/>
    </source>
</evidence>
<keyword evidence="1" id="KW-0812">Transmembrane</keyword>
<name>A0AA51REN3_9BACT</name>
<dbReference type="RefSeq" id="WP_308351097.1">
    <property type="nucleotide sequence ID" value="NZ_CP129971.1"/>
</dbReference>
<proteinExistence type="predicted"/>
<dbReference type="KEGG" id="msaa:QYS49_34635"/>
<evidence type="ECO:0000256" key="1">
    <source>
        <dbReference type="SAM" id="Phobius"/>
    </source>
</evidence>
<keyword evidence="1" id="KW-1133">Transmembrane helix</keyword>
<keyword evidence="1" id="KW-0472">Membrane</keyword>
<dbReference type="Proteomes" id="UP001230496">
    <property type="component" value="Chromosome"/>
</dbReference>
<sequence length="125" mass="13676">MKTLTTTVARIVFAIPFLIFGIFHFLNAEQMASMVPFPPEMFWNYLVGAGMIAAAIAFIIKKYAKLAGLLLALMLLIFILGIHLPGIIGADTQEAMMQPMQGFLKDMVIMGGALAFAGMFDRDEA</sequence>
<gene>
    <name evidence="2" type="ORF">QYS49_34635</name>
</gene>
<dbReference type="EMBL" id="CP129971">
    <property type="protein sequence ID" value="WMN12794.1"/>
    <property type="molecule type" value="Genomic_DNA"/>
</dbReference>